<organism evidence="1 2">
    <name type="scientific">Dioscorea alata</name>
    <name type="common">Purple yam</name>
    <dbReference type="NCBI Taxonomy" id="55571"/>
    <lineage>
        <taxon>Eukaryota</taxon>
        <taxon>Viridiplantae</taxon>
        <taxon>Streptophyta</taxon>
        <taxon>Embryophyta</taxon>
        <taxon>Tracheophyta</taxon>
        <taxon>Spermatophyta</taxon>
        <taxon>Magnoliopsida</taxon>
        <taxon>Liliopsida</taxon>
        <taxon>Dioscoreales</taxon>
        <taxon>Dioscoreaceae</taxon>
        <taxon>Dioscorea</taxon>
    </lineage>
</organism>
<proteinExistence type="predicted"/>
<accession>A0ACB7UBM9</accession>
<name>A0ACB7UBM9_DIOAL</name>
<gene>
    <name evidence="1" type="ORF">IHE45_17G040100</name>
</gene>
<dbReference type="Proteomes" id="UP000827976">
    <property type="component" value="Chromosome 17"/>
</dbReference>
<sequence>MGIVSMSSSHPQLVRKDTGLEYFWVNKLIQKVKSSCPHEHESLRDETTKLHKNLIIHGADISITRDKIYEVLDMAKIAHDTNNGGNNLNSAEKKELMAKEERLKKTKLSLTAMSQHMDEANMKLIQIRKKLQEWRAQGEELKAQ</sequence>
<comment type="caution">
    <text evidence="1">The sequence shown here is derived from an EMBL/GenBank/DDBJ whole genome shotgun (WGS) entry which is preliminary data.</text>
</comment>
<dbReference type="EMBL" id="CM037027">
    <property type="protein sequence ID" value="KAH7657724.1"/>
    <property type="molecule type" value="Genomic_DNA"/>
</dbReference>
<protein>
    <submittedName>
        <fullName evidence="1">Uncharacterized protein</fullName>
    </submittedName>
</protein>
<evidence type="ECO:0000313" key="2">
    <source>
        <dbReference type="Proteomes" id="UP000827976"/>
    </source>
</evidence>
<evidence type="ECO:0000313" key="1">
    <source>
        <dbReference type="EMBL" id="KAH7657724.1"/>
    </source>
</evidence>
<reference evidence="2" key="1">
    <citation type="journal article" date="2022" name="Nat. Commun.">
        <title>Chromosome evolution and the genetic basis of agronomically important traits in greater yam.</title>
        <authorList>
            <person name="Bredeson J.V."/>
            <person name="Lyons J.B."/>
            <person name="Oniyinde I.O."/>
            <person name="Okereke N.R."/>
            <person name="Kolade O."/>
            <person name="Nnabue I."/>
            <person name="Nwadili C.O."/>
            <person name="Hribova E."/>
            <person name="Parker M."/>
            <person name="Nwogha J."/>
            <person name="Shu S."/>
            <person name="Carlson J."/>
            <person name="Kariba R."/>
            <person name="Muthemba S."/>
            <person name="Knop K."/>
            <person name="Barton G.J."/>
            <person name="Sherwood A.V."/>
            <person name="Lopez-Montes A."/>
            <person name="Asiedu R."/>
            <person name="Jamnadass R."/>
            <person name="Muchugi A."/>
            <person name="Goodstein D."/>
            <person name="Egesi C.N."/>
            <person name="Featherston J."/>
            <person name="Asfaw A."/>
            <person name="Simpson G.G."/>
            <person name="Dolezel J."/>
            <person name="Hendre P.S."/>
            <person name="Van Deynze A."/>
            <person name="Kumar P.L."/>
            <person name="Obidiegwu J.E."/>
            <person name="Bhattacharjee R."/>
            <person name="Rokhsar D.S."/>
        </authorList>
    </citation>
    <scope>NUCLEOTIDE SEQUENCE [LARGE SCALE GENOMIC DNA]</scope>
    <source>
        <strain evidence="2">cv. TDa95/00328</strain>
    </source>
</reference>
<keyword evidence="2" id="KW-1185">Reference proteome</keyword>